<keyword evidence="3" id="KW-1185">Reference proteome</keyword>
<reference evidence="2 3" key="1">
    <citation type="submission" date="2016-04" db="EMBL/GenBank/DDBJ databases">
        <title>A degradative enzymes factory behind the ericoid mycorrhizal symbiosis.</title>
        <authorList>
            <consortium name="DOE Joint Genome Institute"/>
            <person name="Martino E."/>
            <person name="Morin E."/>
            <person name="Grelet G."/>
            <person name="Kuo A."/>
            <person name="Kohler A."/>
            <person name="Daghino S."/>
            <person name="Barry K."/>
            <person name="Choi C."/>
            <person name="Cichocki N."/>
            <person name="Clum A."/>
            <person name="Copeland A."/>
            <person name="Hainaut M."/>
            <person name="Haridas S."/>
            <person name="Labutti K."/>
            <person name="Lindquist E."/>
            <person name="Lipzen A."/>
            <person name="Khouja H.-R."/>
            <person name="Murat C."/>
            <person name="Ohm R."/>
            <person name="Olson A."/>
            <person name="Spatafora J."/>
            <person name="Veneault-Fourrey C."/>
            <person name="Henrissat B."/>
            <person name="Grigoriev I."/>
            <person name="Martin F."/>
            <person name="Perotto S."/>
        </authorList>
    </citation>
    <scope>NUCLEOTIDE SEQUENCE [LARGE SCALE GENOMIC DNA]</scope>
    <source>
        <strain evidence="2 3">E</strain>
    </source>
</reference>
<name>A0A2J6SVH3_9HELO</name>
<evidence type="ECO:0000313" key="3">
    <source>
        <dbReference type="Proteomes" id="UP000235371"/>
    </source>
</evidence>
<dbReference type="RefSeq" id="XP_024731680.1">
    <property type="nucleotide sequence ID" value="XM_024881256.1"/>
</dbReference>
<dbReference type="Proteomes" id="UP000235371">
    <property type="component" value="Unassembled WGS sequence"/>
</dbReference>
<protein>
    <submittedName>
        <fullName evidence="2">Uncharacterized protein</fullName>
    </submittedName>
</protein>
<dbReference type="OrthoDB" id="10508660at2759"/>
<evidence type="ECO:0000256" key="1">
    <source>
        <dbReference type="SAM" id="MobiDB-lite"/>
    </source>
</evidence>
<sequence>MELVRSIRHLTIGQGDMEGMHPVPPKPLRLSRPSGEEGHPSFRVYRDFHPPLRRSGVAQPFRHEDPSGARAPKHQCQPASISSPLFRNGSPGVLAFVDLIFRFFHCLTRLIVYATQSPHAKNHPHYSLSLEKEAEQFDEKVQLTSVATHMEKFEGKDRGLGFKYQWLGKDRAGDFLVWRRGG</sequence>
<dbReference type="EMBL" id="KZ613859">
    <property type="protein sequence ID" value="PMD54776.1"/>
    <property type="molecule type" value="Genomic_DNA"/>
</dbReference>
<organism evidence="2 3">
    <name type="scientific">Hyaloscypha bicolor E</name>
    <dbReference type="NCBI Taxonomy" id="1095630"/>
    <lineage>
        <taxon>Eukaryota</taxon>
        <taxon>Fungi</taxon>
        <taxon>Dikarya</taxon>
        <taxon>Ascomycota</taxon>
        <taxon>Pezizomycotina</taxon>
        <taxon>Leotiomycetes</taxon>
        <taxon>Helotiales</taxon>
        <taxon>Hyaloscyphaceae</taxon>
        <taxon>Hyaloscypha</taxon>
        <taxon>Hyaloscypha bicolor</taxon>
    </lineage>
</organism>
<accession>A0A2J6SVH3</accession>
<gene>
    <name evidence="2" type="ORF">K444DRAFT_618136</name>
</gene>
<dbReference type="InParanoid" id="A0A2J6SVH3"/>
<dbReference type="GeneID" id="36589333"/>
<evidence type="ECO:0000313" key="2">
    <source>
        <dbReference type="EMBL" id="PMD54776.1"/>
    </source>
</evidence>
<dbReference type="AlphaFoldDB" id="A0A2J6SVH3"/>
<feature type="region of interest" description="Disordered" evidence="1">
    <location>
        <begin position="55"/>
        <end position="77"/>
    </location>
</feature>
<proteinExistence type="predicted"/>